<dbReference type="InterPro" id="IPR033904">
    <property type="entry name" value="Trans_IPPS_HH"/>
</dbReference>
<evidence type="ECO:0000256" key="2">
    <source>
        <dbReference type="ARBA" id="ARBA00006251"/>
    </source>
</evidence>
<dbReference type="AlphaFoldDB" id="D2V2H6"/>
<dbReference type="FunCoup" id="D2V2H6">
    <property type="interactions" value="207"/>
</dbReference>
<dbReference type="Pfam" id="PF00494">
    <property type="entry name" value="SQS_PSY"/>
    <property type="match status" value="1"/>
</dbReference>
<dbReference type="InterPro" id="IPR019845">
    <property type="entry name" value="Squalene/phytoene_synthase_CS"/>
</dbReference>
<dbReference type="EC" id="2.5.1.21" evidence="3"/>
<dbReference type="FunFam" id="1.10.600.10:FF:000023">
    <property type="entry name" value="Squalene synthase"/>
    <property type="match status" value="1"/>
</dbReference>
<dbReference type="SFLD" id="SFLDS00005">
    <property type="entry name" value="Isoprenoid_Synthase_Type_I"/>
    <property type="match status" value="1"/>
</dbReference>
<dbReference type="PANTHER" id="PTHR11626:SF2">
    <property type="entry name" value="SQUALENE SYNTHASE"/>
    <property type="match status" value="1"/>
</dbReference>
<evidence type="ECO:0000313" key="5">
    <source>
        <dbReference type="EMBL" id="EFC49059.1"/>
    </source>
</evidence>
<dbReference type="KEGG" id="ngr:NAEGRDRAFT_77230"/>
<dbReference type="Gene3D" id="1.10.600.10">
    <property type="entry name" value="Farnesyl Diphosphate Synthase"/>
    <property type="match status" value="1"/>
</dbReference>
<dbReference type="PROSITE" id="PS01045">
    <property type="entry name" value="SQUALEN_PHYTOEN_SYN_2"/>
    <property type="match status" value="1"/>
</dbReference>
<dbReference type="InParanoid" id="D2V2H6"/>
<comment type="cofactor">
    <cofactor evidence="1">
        <name>Mg(2+)</name>
        <dbReference type="ChEBI" id="CHEBI:18420"/>
    </cofactor>
</comment>
<dbReference type="InterPro" id="IPR002060">
    <property type="entry name" value="Squ/phyt_synthse"/>
</dbReference>
<keyword evidence="4" id="KW-0808">Transferase</keyword>
<dbReference type="Proteomes" id="UP000006671">
    <property type="component" value="Unassembled WGS sequence"/>
</dbReference>
<dbReference type="eggNOG" id="KOG1459">
    <property type="taxonomic scope" value="Eukaryota"/>
</dbReference>
<keyword evidence="6" id="KW-1185">Reference proteome</keyword>
<dbReference type="InterPro" id="IPR044844">
    <property type="entry name" value="Trans_IPPS_euk-type"/>
</dbReference>
<organism evidence="6">
    <name type="scientific">Naegleria gruberi</name>
    <name type="common">Amoeba</name>
    <dbReference type="NCBI Taxonomy" id="5762"/>
    <lineage>
        <taxon>Eukaryota</taxon>
        <taxon>Discoba</taxon>
        <taxon>Heterolobosea</taxon>
        <taxon>Tetramitia</taxon>
        <taxon>Eutetramitia</taxon>
        <taxon>Vahlkampfiidae</taxon>
        <taxon>Naegleria</taxon>
    </lineage>
</organism>
<dbReference type="GeneID" id="8852759"/>
<dbReference type="VEuPathDB" id="AmoebaDB:NAEGRDRAFT_77230"/>
<dbReference type="InterPro" id="IPR006449">
    <property type="entry name" value="Squal_synth-like"/>
</dbReference>
<dbReference type="GO" id="GO:0005789">
    <property type="term" value="C:endoplasmic reticulum membrane"/>
    <property type="evidence" value="ECO:0007669"/>
    <property type="project" value="TreeGrafter"/>
</dbReference>
<dbReference type="InterPro" id="IPR008949">
    <property type="entry name" value="Isoprenoid_synthase_dom_sf"/>
</dbReference>
<dbReference type="SUPFAM" id="SSF48576">
    <property type="entry name" value="Terpenoid synthases"/>
    <property type="match status" value="1"/>
</dbReference>
<gene>
    <name evidence="5" type="ORF">NAEGRDRAFT_77230</name>
</gene>
<name>D2V2H6_NAEGR</name>
<protein>
    <recommendedName>
        <fullName evidence="3">squalene synthase</fullName>
        <ecNumber evidence="3">2.5.1.21</ecNumber>
    </recommendedName>
</protein>
<accession>D2V2H6</accession>
<evidence type="ECO:0000256" key="4">
    <source>
        <dbReference type="ARBA" id="ARBA00022679"/>
    </source>
</evidence>
<dbReference type="GO" id="GO:0051996">
    <property type="term" value="F:squalene synthase [NAD(P)H] activity"/>
    <property type="evidence" value="ECO:0007669"/>
    <property type="project" value="UniProtKB-EC"/>
</dbReference>
<evidence type="ECO:0000313" key="6">
    <source>
        <dbReference type="Proteomes" id="UP000006671"/>
    </source>
</evidence>
<evidence type="ECO:0000256" key="1">
    <source>
        <dbReference type="ARBA" id="ARBA00001946"/>
    </source>
</evidence>
<dbReference type="EMBL" id="GG738849">
    <property type="protein sequence ID" value="EFC49059.1"/>
    <property type="molecule type" value="Genomic_DNA"/>
</dbReference>
<comment type="similarity">
    <text evidence="2">Belongs to the phytoene/squalene synthase family.</text>
</comment>
<dbReference type="OrthoDB" id="431150at2759"/>
<evidence type="ECO:0000256" key="3">
    <source>
        <dbReference type="ARBA" id="ARBA00012373"/>
    </source>
</evidence>
<dbReference type="NCBIfam" id="TIGR01559">
    <property type="entry name" value="squal_synth"/>
    <property type="match status" value="1"/>
</dbReference>
<dbReference type="STRING" id="5762.D2V2H6"/>
<reference evidence="5 6" key="1">
    <citation type="journal article" date="2010" name="Cell">
        <title>The genome of Naegleria gruberi illuminates early eukaryotic versatility.</title>
        <authorList>
            <person name="Fritz-Laylin L.K."/>
            <person name="Prochnik S.E."/>
            <person name="Ginger M.L."/>
            <person name="Dacks J.B."/>
            <person name="Carpenter M.L."/>
            <person name="Field M.C."/>
            <person name="Kuo A."/>
            <person name="Paredez A."/>
            <person name="Chapman J."/>
            <person name="Pham J."/>
            <person name="Shu S."/>
            <person name="Neupane R."/>
            <person name="Cipriano M."/>
            <person name="Mancuso J."/>
            <person name="Tu H."/>
            <person name="Salamov A."/>
            <person name="Lindquist E."/>
            <person name="Shapiro H."/>
            <person name="Lucas S."/>
            <person name="Grigoriev I.V."/>
            <person name="Cande W.Z."/>
            <person name="Fulton C."/>
            <person name="Rokhsar D.S."/>
            <person name="Dawson S.C."/>
        </authorList>
    </citation>
    <scope>NUCLEOTIDE SEQUENCE [LARGE SCALE GENOMIC DNA]</scope>
    <source>
        <strain evidence="5 6">NEG-M</strain>
    </source>
</reference>
<dbReference type="SFLD" id="SFLDG01018">
    <property type="entry name" value="Squalene/Phytoene_Synthase_Lik"/>
    <property type="match status" value="1"/>
</dbReference>
<dbReference type="CDD" id="cd00683">
    <property type="entry name" value="Trans_IPPS_HH"/>
    <property type="match status" value="1"/>
</dbReference>
<dbReference type="RefSeq" id="XP_002681803.1">
    <property type="nucleotide sequence ID" value="XM_002681757.1"/>
</dbReference>
<sequence>MGLLPFETFSEFGALIQLKYFHKLPAIDRNDVSLKFCYDKLNQVSRSFAMVIQELPDELKHPVAIFYLVLRGLDTVEDDTEYLKENPEAKHELLRTFYQKIRNPNFHLENCGGSLNATAHYADLMLHFDHVCKIFLSLDQKYQAVIEDVTMKMGCGMVDYLGMTGVDTVKDYDEYCHYVAGLVGIGLSDMFTAFGEDKQALFKVGLSGSSEDPLKKSLSNLMGLFLQKVNIIRDYAEDIEEGRTFYPSSAFQQFGLTQVTDLKDPKNLPQALKTLNYLVTDALSHAPDCLEYMSSIKDPKVFSFCAIPQVMAIATLVEIYNNPNVFVKNVKIRKGLTARIFMETKTLGDVQKWFSKFAADLRVKLEKNLDDPSAQQTKQALDNIQKKAGEKTMKNGLKISSGFGLVSVVSALVYYTLYGRSPSTVSATRGSSILGRLFGWTGLTPSGI</sequence>
<dbReference type="GO" id="GO:0045338">
    <property type="term" value="P:farnesyl diphosphate metabolic process"/>
    <property type="evidence" value="ECO:0007669"/>
    <property type="project" value="InterPro"/>
</dbReference>
<dbReference type="PANTHER" id="PTHR11626">
    <property type="entry name" value="FARNESYL-DIPHOSPHATE FARNESYLTRANSFERASE"/>
    <property type="match status" value="1"/>
</dbReference>
<proteinExistence type="inferred from homology"/>
<dbReference type="GO" id="GO:0008610">
    <property type="term" value="P:lipid biosynthetic process"/>
    <property type="evidence" value="ECO:0007669"/>
    <property type="project" value="InterPro"/>
</dbReference>